<proteinExistence type="inferred from homology"/>
<comment type="similarity">
    <text evidence="1">Belongs to the FemABX family.</text>
</comment>
<gene>
    <name evidence="8" type="ORF">DU87_10645</name>
</gene>
<keyword evidence="6" id="KW-0961">Cell wall biogenesis/degradation</keyword>
<sequence>MGLMGIKVELLSEKNEEKWEEFVSLPNNAGVWHTLKWERIIEKEYGFKPYYLLAIDGVEVCGILPLFQVKSLITGNRIVSLPFSYNCGPVANSDESYTLLVNEARKLAEKLKCKYLELKMGTPLPTDSIEQNQLIESKFFYTSVLNLTPDPEVIWFNMDARRTKWAVRKAIRENVKIRTETDHEDIKILHDLKVKTRQKHGSPSPSLQFFQKIMEEFGPTDIVKLWVAEYDNRIVSALMFYAFKDTVMPAYIASDDDYKSYMPNNLLYWQAIEWGCKNGYKYFDFGRTEPENETLLKFKSKWGCQNYKIPYYYYPKQPKLLSQNRDSFKVNLVTNCWKKAPVPLLKVLGPHLLKHVG</sequence>
<evidence type="ECO:0000256" key="2">
    <source>
        <dbReference type="ARBA" id="ARBA00022679"/>
    </source>
</evidence>
<keyword evidence="5" id="KW-0012">Acyltransferase</keyword>
<comment type="caution">
    <text evidence="8">The sequence shown here is derived from an EMBL/GenBank/DDBJ whole genome shotgun (WGS) entry which is preliminary data.</text>
</comment>
<reference evidence="8 9" key="1">
    <citation type="journal article" date="2015" name="ISME J.">
        <title>Genomic and phenotypic differentiation among Methanosarcina mazei populations from Columbia River sediment.</title>
        <authorList>
            <person name="Youngblut N.D."/>
            <person name="Wirth J.S."/>
            <person name="Henriksen J.R."/>
            <person name="Smith M."/>
            <person name="Simon H."/>
            <person name="Metcalf W.W."/>
            <person name="Whitaker R.J."/>
        </authorList>
    </citation>
    <scope>NUCLEOTIDE SEQUENCE [LARGE SCALE GENOMIC DNA]</scope>
    <source>
        <strain evidence="8 9">1.H.M.0.1</strain>
    </source>
</reference>
<dbReference type="GO" id="GO:0008360">
    <property type="term" value="P:regulation of cell shape"/>
    <property type="evidence" value="ECO:0007669"/>
    <property type="project" value="UniProtKB-KW"/>
</dbReference>
<dbReference type="InterPro" id="IPR016181">
    <property type="entry name" value="Acyl_CoA_acyltransferase"/>
</dbReference>
<dbReference type="InterPro" id="IPR050644">
    <property type="entry name" value="PG_Glycine_Bridge_Synth"/>
</dbReference>
<dbReference type="Pfam" id="PF13480">
    <property type="entry name" value="Acetyltransf_6"/>
    <property type="match status" value="1"/>
</dbReference>
<feature type="domain" description="BioF2-like acetyltransferase" evidence="7">
    <location>
        <begin position="167"/>
        <end position="288"/>
    </location>
</feature>
<dbReference type="AlphaFoldDB" id="A0A0F8QXY9"/>
<organism evidence="8 9">
    <name type="scientific">Methanosarcina mazei</name>
    <name type="common">Methanosarcina frisia</name>
    <dbReference type="NCBI Taxonomy" id="2209"/>
    <lineage>
        <taxon>Archaea</taxon>
        <taxon>Methanobacteriati</taxon>
        <taxon>Methanobacteriota</taxon>
        <taxon>Stenosarchaea group</taxon>
        <taxon>Methanomicrobia</taxon>
        <taxon>Methanosarcinales</taxon>
        <taxon>Methanosarcinaceae</taxon>
        <taxon>Methanosarcina</taxon>
    </lineage>
</organism>
<evidence type="ECO:0000256" key="6">
    <source>
        <dbReference type="ARBA" id="ARBA00023316"/>
    </source>
</evidence>
<evidence type="ECO:0000256" key="1">
    <source>
        <dbReference type="ARBA" id="ARBA00009943"/>
    </source>
</evidence>
<dbReference type="Gene3D" id="3.40.630.30">
    <property type="match status" value="1"/>
</dbReference>
<keyword evidence="3" id="KW-0133">Cell shape</keyword>
<name>A0A0F8QXY9_METMZ</name>
<keyword evidence="4" id="KW-0573">Peptidoglycan synthesis</keyword>
<evidence type="ECO:0000256" key="4">
    <source>
        <dbReference type="ARBA" id="ARBA00022984"/>
    </source>
</evidence>
<dbReference type="PATRIC" id="fig|2209.87.peg.2381"/>
<dbReference type="SUPFAM" id="SSF55729">
    <property type="entry name" value="Acyl-CoA N-acyltransferases (Nat)"/>
    <property type="match status" value="2"/>
</dbReference>
<dbReference type="GO" id="GO:0016755">
    <property type="term" value="F:aminoacyltransferase activity"/>
    <property type="evidence" value="ECO:0007669"/>
    <property type="project" value="InterPro"/>
</dbReference>
<dbReference type="GO" id="GO:0071555">
    <property type="term" value="P:cell wall organization"/>
    <property type="evidence" value="ECO:0007669"/>
    <property type="project" value="UniProtKB-KW"/>
</dbReference>
<accession>A0A0F8QXY9</accession>
<dbReference type="GO" id="GO:0044038">
    <property type="term" value="P:cell wall macromolecule biosynthetic process"/>
    <property type="evidence" value="ECO:0007669"/>
    <property type="project" value="InterPro"/>
</dbReference>
<evidence type="ECO:0000256" key="5">
    <source>
        <dbReference type="ARBA" id="ARBA00023315"/>
    </source>
</evidence>
<evidence type="ECO:0000259" key="7">
    <source>
        <dbReference type="Pfam" id="PF13480"/>
    </source>
</evidence>
<dbReference type="InterPro" id="IPR003447">
    <property type="entry name" value="FEMABX"/>
</dbReference>
<evidence type="ECO:0000256" key="3">
    <source>
        <dbReference type="ARBA" id="ARBA00022960"/>
    </source>
</evidence>
<dbReference type="EMBL" id="JJQQ01000001">
    <property type="protein sequence ID" value="KKH70345.1"/>
    <property type="molecule type" value="Genomic_DNA"/>
</dbReference>
<dbReference type="InterPro" id="IPR038740">
    <property type="entry name" value="BioF2-like_GNAT_dom"/>
</dbReference>
<evidence type="ECO:0000313" key="8">
    <source>
        <dbReference type="EMBL" id="KKH70345.1"/>
    </source>
</evidence>
<dbReference type="PANTHER" id="PTHR36174">
    <property type="entry name" value="LIPID II:GLYCINE GLYCYLTRANSFERASE"/>
    <property type="match status" value="1"/>
</dbReference>
<evidence type="ECO:0000313" key="9">
    <source>
        <dbReference type="Proteomes" id="UP000033933"/>
    </source>
</evidence>
<dbReference type="PANTHER" id="PTHR36174:SF1">
    <property type="entry name" value="LIPID II:GLYCINE GLYCYLTRANSFERASE"/>
    <property type="match status" value="1"/>
</dbReference>
<keyword evidence="2" id="KW-0808">Transferase</keyword>
<protein>
    <recommendedName>
        <fullName evidence="7">BioF2-like acetyltransferase domain-containing protein</fullName>
    </recommendedName>
</protein>
<dbReference type="PROSITE" id="PS51191">
    <property type="entry name" value="FEMABX"/>
    <property type="match status" value="1"/>
</dbReference>
<dbReference type="Proteomes" id="UP000033933">
    <property type="component" value="Unassembled WGS sequence"/>
</dbReference>